<dbReference type="GeneID" id="91099565"/>
<name>A0AAX4K8N2_9TREE</name>
<dbReference type="Proteomes" id="UP001358614">
    <property type="component" value="Chromosome 1"/>
</dbReference>
<organism evidence="1 2">
    <name type="scientific">Kwoniella europaea PYCC6329</name>
    <dbReference type="NCBI Taxonomy" id="1423913"/>
    <lineage>
        <taxon>Eukaryota</taxon>
        <taxon>Fungi</taxon>
        <taxon>Dikarya</taxon>
        <taxon>Basidiomycota</taxon>
        <taxon>Agaricomycotina</taxon>
        <taxon>Tremellomycetes</taxon>
        <taxon>Tremellales</taxon>
        <taxon>Cryptococcaceae</taxon>
        <taxon>Kwoniella</taxon>
    </lineage>
</organism>
<evidence type="ECO:0000313" key="1">
    <source>
        <dbReference type="EMBL" id="WWD02720.1"/>
    </source>
</evidence>
<sequence>MEGDSWTRFQYTITRNLILSSTNDFSSTVRTLHSRVFDDLEIDSPDEERFKEEHETVHRGHEWVIDHESTIDEEKFHLGELLTTCEDEWTKLEELRWKHWKIMDLCNLLSKANDLTQQTFSAQLKMMYPRAYAGYGEPSFRSQHEITLEDMVQAQSNVLTRRHDYRNIIPRLSEEHELVSACKDWEDLKRELKRRGLVGRLPDGYMRPTVDNFHY</sequence>
<dbReference type="KEGG" id="ker:91099565"/>
<dbReference type="AlphaFoldDB" id="A0AAX4K8N2"/>
<protein>
    <submittedName>
        <fullName evidence="1">Uncharacterized protein</fullName>
    </submittedName>
</protein>
<dbReference type="EMBL" id="CP144089">
    <property type="protein sequence ID" value="WWD02720.1"/>
    <property type="molecule type" value="Genomic_DNA"/>
</dbReference>
<gene>
    <name evidence="1" type="ORF">V865_000761</name>
</gene>
<evidence type="ECO:0000313" key="2">
    <source>
        <dbReference type="Proteomes" id="UP001358614"/>
    </source>
</evidence>
<accession>A0AAX4K8N2</accession>
<reference evidence="1 2" key="1">
    <citation type="submission" date="2024-01" db="EMBL/GenBank/DDBJ databases">
        <title>Comparative genomics of Cryptococcus and Kwoniella reveals pathogenesis evolution and contrasting modes of karyotype evolution via chromosome fusion or intercentromeric recombination.</title>
        <authorList>
            <person name="Coelho M.A."/>
            <person name="David-Palma M."/>
            <person name="Shea T."/>
            <person name="Bowers K."/>
            <person name="McGinley-Smith S."/>
            <person name="Mohammad A.W."/>
            <person name="Gnirke A."/>
            <person name="Yurkov A.M."/>
            <person name="Nowrousian M."/>
            <person name="Sun S."/>
            <person name="Cuomo C.A."/>
            <person name="Heitman J."/>
        </authorList>
    </citation>
    <scope>NUCLEOTIDE SEQUENCE [LARGE SCALE GENOMIC DNA]</scope>
    <source>
        <strain evidence="1 2">PYCC6329</strain>
    </source>
</reference>
<keyword evidence="2" id="KW-1185">Reference proteome</keyword>
<dbReference type="RefSeq" id="XP_066080687.1">
    <property type="nucleotide sequence ID" value="XM_066224590.1"/>
</dbReference>
<proteinExistence type="predicted"/>